<dbReference type="Gene3D" id="1.20.144.10">
    <property type="entry name" value="Phosphatidic acid phosphatase type 2/haloperoxidase"/>
    <property type="match status" value="1"/>
</dbReference>
<dbReference type="InterPro" id="IPR036938">
    <property type="entry name" value="PAP2/HPO_sf"/>
</dbReference>
<comment type="caution">
    <text evidence="4">The sequence shown here is derived from an EMBL/GenBank/DDBJ whole genome shotgun (WGS) entry which is preliminary data.</text>
</comment>
<gene>
    <name evidence="4" type="ORF">IRJ18_06720</name>
</gene>
<organism evidence="4 5">
    <name type="scientific">Mucilaginibacter boryungensis</name>
    <dbReference type="NCBI Taxonomy" id="768480"/>
    <lineage>
        <taxon>Bacteria</taxon>
        <taxon>Pseudomonadati</taxon>
        <taxon>Bacteroidota</taxon>
        <taxon>Sphingobacteriia</taxon>
        <taxon>Sphingobacteriales</taxon>
        <taxon>Sphingobacteriaceae</taxon>
        <taxon>Mucilaginibacter</taxon>
    </lineage>
</organism>
<dbReference type="EMBL" id="JADFFM010000001">
    <property type="protein sequence ID" value="MBE9666048.1"/>
    <property type="molecule type" value="Genomic_DNA"/>
</dbReference>
<feature type="domain" description="Phosphatidic acid phosphatase type 2/haloperoxidase" evidence="3">
    <location>
        <begin position="127"/>
        <end position="225"/>
    </location>
</feature>
<dbReference type="InterPro" id="IPR000326">
    <property type="entry name" value="PAP2/HPO"/>
</dbReference>
<evidence type="ECO:0000259" key="3">
    <source>
        <dbReference type="SMART" id="SM00014"/>
    </source>
</evidence>
<dbReference type="SUPFAM" id="SSF48317">
    <property type="entry name" value="Acid phosphatase/Vanadium-dependent haloperoxidase"/>
    <property type="match status" value="1"/>
</dbReference>
<dbReference type="SMART" id="SM00014">
    <property type="entry name" value="acidPPc"/>
    <property type="match status" value="1"/>
</dbReference>
<evidence type="ECO:0000256" key="1">
    <source>
        <dbReference type="SAM" id="MobiDB-lite"/>
    </source>
</evidence>
<keyword evidence="2" id="KW-0732">Signal</keyword>
<evidence type="ECO:0000313" key="5">
    <source>
        <dbReference type="Proteomes" id="UP000632774"/>
    </source>
</evidence>
<keyword evidence="5" id="KW-1185">Reference proteome</keyword>
<dbReference type="PANTHER" id="PTHR14969:SF13">
    <property type="entry name" value="AT30094P"/>
    <property type="match status" value="1"/>
</dbReference>
<sequence>MKKIIFFILCVTALHANAQITDTTKKKVVDTIKKDLFTAPDTVKHLHSKTGALIPPIAMVGYGVSSLVIHPLHRFDGYLYGQADRHDIVTPTKLENFFQFTPVVLTYGLNFVGVHGKNTFIDRTFIFVLAQFMLEGSTFAIKHATHRLRPDNSDYLSFPSGHTGNAFVGAEFMSQELGKVSPVYSAIGYSFATTTGIFRIYHKDHWFSDVIAGAGFGILSTKAAYWVYPIIRNRLTKKGREKEEDKKQDKEIQKDLKKKPEKSSIILPSYQNGAWGLQFAAQF</sequence>
<dbReference type="Proteomes" id="UP000632774">
    <property type="component" value="Unassembled WGS sequence"/>
</dbReference>
<protein>
    <submittedName>
        <fullName evidence="4">Phosphatase PAP2 family protein</fullName>
    </submittedName>
</protein>
<accession>A0ABR9XF80</accession>
<reference evidence="4 5" key="1">
    <citation type="submission" date="2020-10" db="EMBL/GenBank/DDBJ databases">
        <title>Mucilaginibacter mali sp. nov., isolated from rhizosphere soil of apple orchard.</title>
        <authorList>
            <person name="Lee J.-S."/>
            <person name="Kim H.S."/>
            <person name="Kim J.-S."/>
        </authorList>
    </citation>
    <scope>NUCLEOTIDE SEQUENCE [LARGE SCALE GENOMIC DNA]</scope>
    <source>
        <strain evidence="4 5">KCTC 23157</strain>
    </source>
</reference>
<dbReference type="Pfam" id="PF01569">
    <property type="entry name" value="PAP2"/>
    <property type="match status" value="1"/>
</dbReference>
<proteinExistence type="predicted"/>
<feature type="compositionally biased region" description="Basic and acidic residues" evidence="1">
    <location>
        <begin position="240"/>
        <end position="255"/>
    </location>
</feature>
<dbReference type="RefSeq" id="WP_194105421.1">
    <property type="nucleotide sequence ID" value="NZ_JADFFM010000001.1"/>
</dbReference>
<dbReference type="CDD" id="cd03394">
    <property type="entry name" value="PAP2_like_5"/>
    <property type="match status" value="1"/>
</dbReference>
<dbReference type="PANTHER" id="PTHR14969">
    <property type="entry name" value="SPHINGOSINE-1-PHOSPHATE PHOSPHOHYDROLASE"/>
    <property type="match status" value="1"/>
</dbReference>
<evidence type="ECO:0000313" key="4">
    <source>
        <dbReference type="EMBL" id="MBE9666048.1"/>
    </source>
</evidence>
<name>A0ABR9XF80_9SPHI</name>
<feature type="signal peptide" evidence="2">
    <location>
        <begin position="1"/>
        <end position="18"/>
    </location>
</feature>
<evidence type="ECO:0000256" key="2">
    <source>
        <dbReference type="SAM" id="SignalP"/>
    </source>
</evidence>
<feature type="region of interest" description="Disordered" evidence="1">
    <location>
        <begin position="240"/>
        <end position="263"/>
    </location>
</feature>
<feature type="chain" id="PRO_5046501628" evidence="2">
    <location>
        <begin position="19"/>
        <end position="283"/>
    </location>
</feature>